<dbReference type="AlphaFoldDB" id="A0A9W9ZBT9"/>
<dbReference type="Gene3D" id="1.10.630.10">
    <property type="entry name" value="Cytochrome P450"/>
    <property type="match status" value="1"/>
</dbReference>
<dbReference type="EMBL" id="MU826366">
    <property type="protein sequence ID" value="KAJ7378490.1"/>
    <property type="molecule type" value="Genomic_DNA"/>
</dbReference>
<dbReference type="OrthoDB" id="5950415at2759"/>
<feature type="transmembrane region" description="Helical" evidence="1">
    <location>
        <begin position="6"/>
        <end position="28"/>
    </location>
</feature>
<sequence>MFYPLVYVFGALIVLSLVLICGFAVHVARKRRTFAHVPSPPMASFFKGHADEITEMRHKGYPTDQKFLEWHIEYGKILVVWFWHIPVLLVVDSEMIKDILIVKNLPKRTFSYEVLARLYGQDF</sequence>
<accession>A0A9W9ZBT9</accession>
<evidence type="ECO:0000256" key="1">
    <source>
        <dbReference type="SAM" id="Phobius"/>
    </source>
</evidence>
<evidence type="ECO:0000313" key="2">
    <source>
        <dbReference type="EMBL" id="KAJ7378490.1"/>
    </source>
</evidence>
<keyword evidence="3" id="KW-1185">Reference proteome</keyword>
<dbReference type="PANTHER" id="PTHR24293:SF0">
    <property type="entry name" value="CYP46A1 PROTEIN-RELATED"/>
    <property type="match status" value="1"/>
</dbReference>
<dbReference type="PANTHER" id="PTHR24293">
    <property type="entry name" value="CYTOCHROME P450 FAMILY 46 SUBFAMILY A"/>
    <property type="match status" value="1"/>
</dbReference>
<protein>
    <submittedName>
        <fullName evidence="2">Uncharacterized protein</fullName>
    </submittedName>
</protein>
<keyword evidence="1" id="KW-0812">Transmembrane</keyword>
<dbReference type="SUPFAM" id="SSF48264">
    <property type="entry name" value="Cytochrome P450"/>
    <property type="match status" value="1"/>
</dbReference>
<comment type="caution">
    <text evidence="2">The sequence shown here is derived from an EMBL/GenBank/DDBJ whole genome shotgun (WGS) entry which is preliminary data.</text>
</comment>
<dbReference type="GO" id="GO:0006707">
    <property type="term" value="P:cholesterol catabolic process"/>
    <property type="evidence" value="ECO:0007669"/>
    <property type="project" value="InterPro"/>
</dbReference>
<dbReference type="GO" id="GO:0005506">
    <property type="term" value="F:iron ion binding"/>
    <property type="evidence" value="ECO:0007669"/>
    <property type="project" value="InterPro"/>
</dbReference>
<dbReference type="GO" id="GO:0033781">
    <property type="term" value="F:cholesterol 24-hydroxylase activity"/>
    <property type="evidence" value="ECO:0007669"/>
    <property type="project" value="InterPro"/>
</dbReference>
<dbReference type="GO" id="GO:0020037">
    <property type="term" value="F:heme binding"/>
    <property type="evidence" value="ECO:0007669"/>
    <property type="project" value="InterPro"/>
</dbReference>
<evidence type="ECO:0000313" key="3">
    <source>
        <dbReference type="Proteomes" id="UP001163046"/>
    </source>
</evidence>
<dbReference type="InterPro" id="IPR036396">
    <property type="entry name" value="Cyt_P450_sf"/>
</dbReference>
<keyword evidence="1" id="KW-0472">Membrane</keyword>
<dbReference type="Proteomes" id="UP001163046">
    <property type="component" value="Unassembled WGS sequence"/>
</dbReference>
<reference evidence="2" key="1">
    <citation type="submission" date="2023-01" db="EMBL/GenBank/DDBJ databases">
        <title>Genome assembly of the deep-sea coral Lophelia pertusa.</title>
        <authorList>
            <person name="Herrera S."/>
            <person name="Cordes E."/>
        </authorList>
    </citation>
    <scope>NUCLEOTIDE SEQUENCE</scope>
    <source>
        <strain evidence="2">USNM1676648</strain>
        <tissue evidence="2">Polyp</tissue>
    </source>
</reference>
<dbReference type="InterPro" id="IPR039983">
    <property type="entry name" value="CYP46A1"/>
</dbReference>
<name>A0A9W9ZBT9_9CNID</name>
<organism evidence="2 3">
    <name type="scientific">Desmophyllum pertusum</name>
    <dbReference type="NCBI Taxonomy" id="174260"/>
    <lineage>
        <taxon>Eukaryota</taxon>
        <taxon>Metazoa</taxon>
        <taxon>Cnidaria</taxon>
        <taxon>Anthozoa</taxon>
        <taxon>Hexacorallia</taxon>
        <taxon>Scleractinia</taxon>
        <taxon>Caryophylliina</taxon>
        <taxon>Caryophylliidae</taxon>
        <taxon>Desmophyllum</taxon>
    </lineage>
</organism>
<proteinExistence type="predicted"/>
<keyword evidence="1" id="KW-1133">Transmembrane helix</keyword>
<gene>
    <name evidence="2" type="ORF">OS493_023025</name>
</gene>